<evidence type="ECO:0000256" key="1">
    <source>
        <dbReference type="SAM" id="MobiDB-lite"/>
    </source>
</evidence>
<keyword evidence="3" id="KW-1185">Reference proteome</keyword>
<name>A0A9W7B7G7_9STRA</name>
<feature type="region of interest" description="Disordered" evidence="1">
    <location>
        <begin position="107"/>
        <end position="179"/>
    </location>
</feature>
<dbReference type="EMBL" id="BRXY01000255">
    <property type="protein sequence ID" value="GMH81264.1"/>
    <property type="molecule type" value="Genomic_DNA"/>
</dbReference>
<feature type="compositionally biased region" description="Polar residues" evidence="1">
    <location>
        <begin position="164"/>
        <end position="175"/>
    </location>
</feature>
<gene>
    <name evidence="2" type="ORF">TrST_g11793</name>
</gene>
<evidence type="ECO:0000313" key="2">
    <source>
        <dbReference type="EMBL" id="GMH81264.1"/>
    </source>
</evidence>
<dbReference type="AlphaFoldDB" id="A0A9W7B7G7"/>
<reference evidence="3" key="1">
    <citation type="journal article" date="2023" name="Commun. Biol.">
        <title>Genome analysis of Parmales, the sister group of diatoms, reveals the evolutionary specialization of diatoms from phago-mixotrophs to photoautotrophs.</title>
        <authorList>
            <person name="Ban H."/>
            <person name="Sato S."/>
            <person name="Yoshikawa S."/>
            <person name="Yamada K."/>
            <person name="Nakamura Y."/>
            <person name="Ichinomiya M."/>
            <person name="Sato N."/>
            <person name="Blanc-Mathieu R."/>
            <person name="Endo H."/>
            <person name="Kuwata A."/>
            <person name="Ogata H."/>
        </authorList>
    </citation>
    <scope>NUCLEOTIDE SEQUENCE [LARGE SCALE GENOMIC DNA]</scope>
    <source>
        <strain evidence="3">NIES 3701</strain>
    </source>
</reference>
<accession>A0A9W7B7G7</accession>
<protein>
    <submittedName>
        <fullName evidence="2">Uncharacterized protein</fullName>
    </submittedName>
</protein>
<sequence length="216" mass="23746">MRSFGQSASGLQCSWGSDLDTRIPRMKMPKQALPDSVRKSLGFKGERSGSKRFASNTVEAAAEVHRTKGGMEAKKYLKMKSGVPMSIRTSGLGQKHGGRVAVPEMSEKAFGHGRPNPNGTFEERSGRQAPRRMSGGGGVRNSIDPSKSEMGVVRRQQDRRRQSFGKSNQNQTSREQPGKFALVREQGMGNIMYDSTNVKSKTRQKAAVIKKTGGWR</sequence>
<dbReference type="OrthoDB" id="204409at2759"/>
<organism evidence="2 3">
    <name type="scientific">Triparma strigata</name>
    <dbReference type="NCBI Taxonomy" id="1606541"/>
    <lineage>
        <taxon>Eukaryota</taxon>
        <taxon>Sar</taxon>
        <taxon>Stramenopiles</taxon>
        <taxon>Ochrophyta</taxon>
        <taxon>Bolidophyceae</taxon>
        <taxon>Parmales</taxon>
        <taxon>Triparmaceae</taxon>
        <taxon>Triparma</taxon>
    </lineage>
</organism>
<proteinExistence type="predicted"/>
<dbReference type="Proteomes" id="UP001165085">
    <property type="component" value="Unassembled WGS sequence"/>
</dbReference>
<evidence type="ECO:0000313" key="3">
    <source>
        <dbReference type="Proteomes" id="UP001165085"/>
    </source>
</evidence>
<comment type="caution">
    <text evidence="2">The sequence shown here is derived from an EMBL/GenBank/DDBJ whole genome shotgun (WGS) entry which is preliminary data.</text>
</comment>